<evidence type="ECO:0000313" key="1">
    <source>
        <dbReference type="EMBL" id="AKE44194.1"/>
    </source>
</evidence>
<gene>
    <name evidence="1" type="primary">ORF13</name>
</gene>
<evidence type="ECO:0000313" key="2">
    <source>
        <dbReference type="Proteomes" id="UP000105122"/>
    </source>
</evidence>
<protein>
    <submittedName>
        <fullName evidence="1">ORF13</fullName>
    </submittedName>
</protein>
<reference evidence="1 2" key="1">
    <citation type="journal article" date="2015" name="Genome Announc.">
        <title>Complete Genome Sequence of Rat Cytomegalovirus Strain ALL-03 (Malaysian Strain).</title>
        <authorList>
            <person name="Balakrishnan K.N."/>
            <person name="Abdullah A.A."/>
            <person name="Camalxaman S.N."/>
            <person name="Quah Y.W."/>
            <person name="Abba Y."/>
            <person name="Hani H."/>
            <person name="Loh H.S."/>
            <person name="Kamal F.M."/>
            <person name="Zeenathul N.A."/>
            <person name="Aini I."/>
            <person name="Omar A.R."/>
            <person name="Noordin M.M."/>
            <person name="Mohd Azmi M.L."/>
        </authorList>
    </citation>
    <scope>NUCLEOTIDE SEQUENCE [LARGE SCALE GENOMIC DNA]</scope>
    <source>
        <strain evidence="1">ALL-03</strain>
    </source>
</reference>
<organism evidence="1 2">
    <name type="scientific">Rat cytomegalovirus ALL-03</name>
    <dbReference type="NCBI Taxonomy" id="1640278"/>
    <lineage>
        <taxon>Viruses</taxon>
        <taxon>Duplodnaviria</taxon>
        <taxon>Heunggongvirae</taxon>
        <taxon>Peploviricota</taxon>
        <taxon>Herviviricetes</taxon>
        <taxon>Herpesvirales</taxon>
        <taxon>Orthoherpesviridae</taxon>
        <taxon>Betaherpesvirinae</taxon>
        <taxon>Muromegalovirus</taxon>
        <taxon>Muromegalovirus muridbeta8</taxon>
        <taxon>Rat cytomegalovirus (isolate England)</taxon>
    </lineage>
</organism>
<proteinExistence type="predicted"/>
<name>A0A0F6R6J9_RCMVE</name>
<sequence length="165" mass="17554">MRIFFVAIVVFGALPVADAMLEAMATECNPAFPGKTCDMLVMVGDEPGKPMQPSRVTWYKLGQYNGVAGVWQLAQMTVPRGGSGTKNTLPGAYKDGVVTVSGYSHGRTVTRLSFKVADNSTDGLYRCILTGVGSIDFSVNVTFGGFPGEYDDSNPVAVKELGKSQ</sequence>
<dbReference type="EMBL" id="KP967684">
    <property type="protein sequence ID" value="AKE44194.1"/>
    <property type="molecule type" value="Genomic_DNA"/>
</dbReference>
<dbReference type="Proteomes" id="UP000105122">
    <property type="component" value="Segment"/>
</dbReference>
<accession>A0A0F6R6J9</accession>